<comment type="caution">
    <text evidence="2">The sequence shown here is derived from an EMBL/GenBank/DDBJ whole genome shotgun (WGS) entry which is preliminary data.</text>
</comment>
<protein>
    <submittedName>
        <fullName evidence="2">Uncharacterized protein</fullName>
    </submittedName>
</protein>
<organism evidence="2 3">
    <name type="scientific">Desulfonatronospira thiodismutans ASO3-1</name>
    <dbReference type="NCBI Taxonomy" id="555779"/>
    <lineage>
        <taxon>Bacteria</taxon>
        <taxon>Pseudomonadati</taxon>
        <taxon>Thermodesulfobacteriota</taxon>
        <taxon>Desulfovibrionia</taxon>
        <taxon>Desulfovibrionales</taxon>
        <taxon>Desulfonatronovibrionaceae</taxon>
        <taxon>Desulfonatronospira</taxon>
    </lineage>
</organism>
<keyword evidence="1" id="KW-1133">Transmembrane helix</keyword>
<keyword evidence="1" id="KW-0812">Transmembrane</keyword>
<name>D6SLT9_9BACT</name>
<accession>D6SLT9</accession>
<dbReference type="EMBL" id="ACJN02000001">
    <property type="protein sequence ID" value="EFI35650.1"/>
    <property type="molecule type" value="Genomic_DNA"/>
</dbReference>
<dbReference type="Proteomes" id="UP000005496">
    <property type="component" value="Unassembled WGS sequence"/>
</dbReference>
<reference evidence="2" key="1">
    <citation type="submission" date="2010-05" db="EMBL/GenBank/DDBJ databases">
        <title>The draft genome of Desulfonatronospira thiodismutans ASO3-1.</title>
        <authorList>
            <consortium name="US DOE Joint Genome Institute (JGI-PGF)"/>
            <person name="Lucas S."/>
            <person name="Copeland A."/>
            <person name="Lapidus A."/>
            <person name="Cheng J.-F."/>
            <person name="Bruce D."/>
            <person name="Goodwin L."/>
            <person name="Pitluck S."/>
            <person name="Chertkov O."/>
            <person name="Brettin T."/>
            <person name="Detter J.C."/>
            <person name="Han C."/>
            <person name="Land M.L."/>
            <person name="Hauser L."/>
            <person name="Kyrpides N."/>
            <person name="Mikhailova N."/>
            <person name="Muyzer G."/>
            <person name="Woyke T."/>
        </authorList>
    </citation>
    <scope>NUCLEOTIDE SEQUENCE [LARGE SCALE GENOMIC DNA]</scope>
    <source>
        <strain evidence="2">ASO3-1</strain>
    </source>
</reference>
<feature type="transmembrane region" description="Helical" evidence="1">
    <location>
        <begin position="25"/>
        <end position="47"/>
    </location>
</feature>
<sequence>MVTTLKTVAPGQGTELKEFNMKEGLILFLKVMAVPIIAITVVLILIFTN</sequence>
<gene>
    <name evidence="2" type="ORF">Dthio_PD3079</name>
</gene>
<dbReference type="AlphaFoldDB" id="D6SLT9"/>
<keyword evidence="1" id="KW-0472">Membrane</keyword>
<evidence type="ECO:0000256" key="1">
    <source>
        <dbReference type="SAM" id="Phobius"/>
    </source>
</evidence>
<proteinExistence type="predicted"/>
<evidence type="ECO:0000313" key="3">
    <source>
        <dbReference type="Proteomes" id="UP000005496"/>
    </source>
</evidence>
<evidence type="ECO:0000313" key="2">
    <source>
        <dbReference type="EMBL" id="EFI35650.1"/>
    </source>
</evidence>
<keyword evidence="3" id="KW-1185">Reference proteome</keyword>